<dbReference type="GeneID" id="19280151"/>
<dbReference type="HOGENOM" id="CLU_015530_1_0_1"/>
<evidence type="ECO:0008006" key="5">
    <source>
        <dbReference type="Google" id="ProtNLM"/>
    </source>
</evidence>
<organism evidence="3 4">
    <name type="scientific">Pestalotiopsis fici (strain W106-1 / CGMCC3.15140)</name>
    <dbReference type="NCBI Taxonomy" id="1229662"/>
    <lineage>
        <taxon>Eukaryota</taxon>
        <taxon>Fungi</taxon>
        <taxon>Dikarya</taxon>
        <taxon>Ascomycota</taxon>
        <taxon>Pezizomycotina</taxon>
        <taxon>Sordariomycetes</taxon>
        <taxon>Xylariomycetidae</taxon>
        <taxon>Amphisphaeriales</taxon>
        <taxon>Sporocadaceae</taxon>
        <taxon>Pestalotiopsis</taxon>
    </lineage>
</organism>
<dbReference type="STRING" id="1229662.W3WH24"/>
<dbReference type="OrthoDB" id="5342758at2759"/>
<feature type="region of interest" description="Disordered" evidence="2">
    <location>
        <begin position="582"/>
        <end position="726"/>
    </location>
</feature>
<accession>W3WH24</accession>
<evidence type="ECO:0000313" key="3">
    <source>
        <dbReference type="EMBL" id="ETS73193.1"/>
    </source>
</evidence>
<evidence type="ECO:0000256" key="2">
    <source>
        <dbReference type="SAM" id="MobiDB-lite"/>
    </source>
</evidence>
<feature type="region of interest" description="Disordered" evidence="2">
    <location>
        <begin position="1"/>
        <end position="44"/>
    </location>
</feature>
<feature type="compositionally biased region" description="Basic and acidic residues" evidence="2">
    <location>
        <begin position="582"/>
        <end position="591"/>
    </location>
</feature>
<protein>
    <recommendedName>
        <fullName evidence="5">Autophagy-related protein 28</fullName>
    </recommendedName>
</protein>
<keyword evidence="1" id="KW-0175">Coiled coil</keyword>
<proteinExistence type="predicted"/>
<feature type="compositionally biased region" description="Basic and acidic residues" evidence="2">
    <location>
        <begin position="93"/>
        <end position="105"/>
    </location>
</feature>
<evidence type="ECO:0000313" key="4">
    <source>
        <dbReference type="Proteomes" id="UP000030651"/>
    </source>
</evidence>
<gene>
    <name evidence="3" type="ORF">PFICI_15138</name>
</gene>
<feature type="compositionally biased region" description="Low complexity" evidence="2">
    <location>
        <begin position="18"/>
        <end position="31"/>
    </location>
</feature>
<sequence length="726" mass="81463">MLATNRRQRDHSNEYDLSELSPRPSSPLLSPDHVRDFGFGDPYAYNEHESVATSSKGKGKAKAVAYADQGEQFPPVSVVDRMRMYRESQTVARAHERQTLDEARRTGKGPVWQPHRPATYRDDDKTMPRSQQASPLSDRDRPKNLGASFMGFLNPSPATSDVGSAGDMDITFRTIRRREKQIQKELQRLLDAQAEALDQGDAATGPGSEGEDRANDPHGTPRALSSPYRSRSVSSYEGSPAPAVVPVRQPKPKPLTIRQVRASIARSMAMLSDLKEEEDAYIASAISSRKVALARANKLSNQHKAIAAELQALESDDPLRKELDGMNQEYGQICGNIDELEGQLRAMKHRKRVLEARMEEVRSERESGLSGYRGALREAERNIGQMMRMPGVKVLSLEDTAEVTEPGSPNSTIKEGDLERALNGHEFLRMRPERRTIAMAKEWWEGEITLLDHRKLAVDKERDALSEGSEVWAEIMQLILDYERRLRAALSESIQVRPGRGKELEGDLFRGQYEDLRRTTKELERNLQFVEQKGYNLLVAAIGAELEAFAEGENILAGLMRAKGYELPRESDLVNVDKNIEHDRHESRDINDNSAKNTGFQLQEDQDLSGSVVRRWGGQSETTHAEEETVDGRQNENPRDMAGESHDGRDESDNEVPADLLVSTAHADESEDEHLNEVPNEFLSVHSSSLEAKAQHFEEDEESHENEVPPELLNEVTNSHKEDGVD</sequence>
<feature type="coiled-coil region" evidence="1">
    <location>
        <begin position="296"/>
        <end position="364"/>
    </location>
</feature>
<reference evidence="4" key="1">
    <citation type="journal article" date="2015" name="BMC Genomics">
        <title>Genomic and transcriptomic analysis of the endophytic fungus Pestalotiopsis fici reveals its lifestyle and high potential for synthesis of natural products.</title>
        <authorList>
            <person name="Wang X."/>
            <person name="Zhang X."/>
            <person name="Liu L."/>
            <person name="Xiang M."/>
            <person name="Wang W."/>
            <person name="Sun X."/>
            <person name="Che Y."/>
            <person name="Guo L."/>
            <person name="Liu G."/>
            <person name="Guo L."/>
            <person name="Wang C."/>
            <person name="Yin W.B."/>
            <person name="Stadler M."/>
            <person name="Zhang X."/>
            <person name="Liu X."/>
        </authorList>
    </citation>
    <scope>NUCLEOTIDE SEQUENCE [LARGE SCALE GENOMIC DNA]</scope>
    <source>
        <strain evidence="4">W106-1 / CGMCC3.15140</strain>
    </source>
</reference>
<keyword evidence="4" id="KW-1185">Reference proteome</keyword>
<dbReference type="eggNOG" id="ENOG502SANW">
    <property type="taxonomic scope" value="Eukaryota"/>
</dbReference>
<dbReference type="AlphaFoldDB" id="W3WH24"/>
<dbReference type="InParanoid" id="W3WH24"/>
<dbReference type="Proteomes" id="UP000030651">
    <property type="component" value="Unassembled WGS sequence"/>
</dbReference>
<feature type="region of interest" description="Disordered" evidence="2">
    <location>
        <begin position="200"/>
        <end position="249"/>
    </location>
</feature>
<name>W3WH24_PESFW</name>
<feature type="region of interest" description="Disordered" evidence="2">
    <location>
        <begin position="89"/>
        <end position="166"/>
    </location>
</feature>
<feature type="compositionally biased region" description="Polar residues" evidence="2">
    <location>
        <begin position="592"/>
        <end position="603"/>
    </location>
</feature>
<feature type="compositionally biased region" description="Low complexity" evidence="2">
    <location>
        <begin position="225"/>
        <end position="236"/>
    </location>
</feature>
<dbReference type="RefSeq" id="XP_007841910.1">
    <property type="nucleotide sequence ID" value="XM_007843719.1"/>
</dbReference>
<dbReference type="KEGG" id="pfy:PFICI_15138"/>
<feature type="compositionally biased region" description="Basic and acidic residues" evidence="2">
    <location>
        <begin position="623"/>
        <end position="651"/>
    </location>
</feature>
<dbReference type="EMBL" id="KI912123">
    <property type="protein sequence ID" value="ETS73193.1"/>
    <property type="molecule type" value="Genomic_DNA"/>
</dbReference>
<evidence type="ECO:0000256" key="1">
    <source>
        <dbReference type="SAM" id="Coils"/>
    </source>
</evidence>